<organism evidence="2 3">
    <name type="scientific">Cardiocondyla obscurior</name>
    <dbReference type="NCBI Taxonomy" id="286306"/>
    <lineage>
        <taxon>Eukaryota</taxon>
        <taxon>Metazoa</taxon>
        <taxon>Ecdysozoa</taxon>
        <taxon>Arthropoda</taxon>
        <taxon>Hexapoda</taxon>
        <taxon>Insecta</taxon>
        <taxon>Pterygota</taxon>
        <taxon>Neoptera</taxon>
        <taxon>Endopterygota</taxon>
        <taxon>Hymenoptera</taxon>
        <taxon>Apocrita</taxon>
        <taxon>Aculeata</taxon>
        <taxon>Formicoidea</taxon>
        <taxon>Formicidae</taxon>
        <taxon>Myrmicinae</taxon>
        <taxon>Cardiocondyla</taxon>
    </lineage>
</organism>
<keyword evidence="3" id="KW-1185">Reference proteome</keyword>
<feature type="region of interest" description="Disordered" evidence="1">
    <location>
        <begin position="1"/>
        <end position="61"/>
    </location>
</feature>
<gene>
    <name evidence="2" type="ORF">PUN28_010865</name>
</gene>
<protein>
    <submittedName>
        <fullName evidence="2">Uncharacterized protein</fullName>
    </submittedName>
</protein>
<reference evidence="2 3" key="1">
    <citation type="submission" date="2023-03" db="EMBL/GenBank/DDBJ databases">
        <title>High recombination rates correlate with genetic variation in Cardiocondyla obscurior ants.</title>
        <authorList>
            <person name="Errbii M."/>
        </authorList>
    </citation>
    <scope>NUCLEOTIDE SEQUENCE [LARGE SCALE GENOMIC DNA]</scope>
    <source>
        <strain evidence="2">Alpha-2009</strain>
        <tissue evidence="2">Whole body</tissue>
    </source>
</reference>
<name>A0AAW2FKD9_9HYME</name>
<dbReference type="EMBL" id="JADYXP020000010">
    <property type="protein sequence ID" value="KAL0115643.1"/>
    <property type="molecule type" value="Genomic_DNA"/>
</dbReference>
<evidence type="ECO:0000313" key="2">
    <source>
        <dbReference type="EMBL" id="KAL0115643.1"/>
    </source>
</evidence>
<dbReference type="AlphaFoldDB" id="A0AAW2FKD9"/>
<evidence type="ECO:0000256" key="1">
    <source>
        <dbReference type="SAM" id="MobiDB-lite"/>
    </source>
</evidence>
<accession>A0AAW2FKD9</accession>
<feature type="compositionally biased region" description="Basic and acidic residues" evidence="1">
    <location>
        <begin position="41"/>
        <end position="58"/>
    </location>
</feature>
<sequence>MMEKRKLQKTVEVAMQPKKKKSEHKLKSDKDISFENSKIQKNIESKKLPKHNIQDHQNKYSKKKSIIQSLLNEYNKQPVKVKDSVSKQLLNSPKAHEKQLQYTAKEKPIDQYIKQPAEIVENSISRQLLNSAKISEKQLQYIDKEKPLNEYNKQEVKKVVENSISRQLLKKKKKKNQR</sequence>
<dbReference type="Proteomes" id="UP001430953">
    <property type="component" value="Unassembled WGS sequence"/>
</dbReference>
<comment type="caution">
    <text evidence="2">The sequence shown here is derived from an EMBL/GenBank/DDBJ whole genome shotgun (WGS) entry which is preliminary data.</text>
</comment>
<evidence type="ECO:0000313" key="3">
    <source>
        <dbReference type="Proteomes" id="UP001430953"/>
    </source>
</evidence>
<proteinExistence type="predicted"/>